<dbReference type="GO" id="GO:0016301">
    <property type="term" value="F:kinase activity"/>
    <property type="evidence" value="ECO:0007669"/>
    <property type="project" value="UniProtKB-KW"/>
</dbReference>
<keyword evidence="4" id="KW-0812">Transmembrane</keyword>
<evidence type="ECO:0000256" key="2">
    <source>
        <dbReference type="ARBA" id="ARBA00022777"/>
    </source>
</evidence>
<evidence type="ECO:0000259" key="5">
    <source>
        <dbReference type="Pfam" id="PF02518"/>
    </source>
</evidence>
<dbReference type="RefSeq" id="WP_159399896.1">
    <property type="nucleotide sequence ID" value="NZ_CP016279.1"/>
</dbReference>
<keyword evidence="3" id="KW-0902">Two-component regulatory system</keyword>
<dbReference type="EMBL" id="JAGGLP010000002">
    <property type="protein sequence ID" value="MBP2048196.1"/>
    <property type="molecule type" value="Genomic_DNA"/>
</dbReference>
<feature type="domain" description="Histidine kinase/HSP90-like ATPase" evidence="5">
    <location>
        <begin position="304"/>
        <end position="391"/>
    </location>
</feature>
<feature type="transmembrane region" description="Helical" evidence="4">
    <location>
        <begin position="30"/>
        <end position="52"/>
    </location>
</feature>
<keyword evidence="2 6" id="KW-0418">Kinase</keyword>
<evidence type="ECO:0000313" key="6">
    <source>
        <dbReference type="EMBL" id="MBP2048196.1"/>
    </source>
</evidence>
<keyword evidence="4" id="KW-0472">Membrane</keyword>
<sequence length="392" mass="41940">MTTDSSPRTSPSDTRTPRGVRVMERQFEGYAVTTSAWSRLVTVGAAVCGVIAVPAAKLPLAGAIAAVAVAWAVGYFFWLRSGLRPRLLTVVDLTLVSGFCLSQTYTVPASEGRHGNTWILVTVSIVAVTYQMTRPGPTGTAAALLLAGADLAGVVLDRPATWGAALPNVLWLLVQSALARAFYGFLLRRSRAADEAAASAAAVRRDLRVAAARHAAEREYLATLHDTACATLLMASLPRSDLRPEVLRAQARRDLERLTQEQDGTGDVDLAVLLHEEIRAHPLQVSVRFGTDLGSTWRPAADALRGSMGEALRNVARHAGVDRAEVSARRDGHRTVVTVRDRGVGFDSAVVPGHRHGLTRSVVARMHTVGGRATVASRPGEGTTVRMEWPRG</sequence>
<evidence type="ECO:0000256" key="3">
    <source>
        <dbReference type="ARBA" id="ARBA00023012"/>
    </source>
</evidence>
<comment type="caution">
    <text evidence="6">The sequence shown here is derived from an EMBL/GenBank/DDBJ whole genome shotgun (WGS) entry which is preliminary data.</text>
</comment>
<evidence type="ECO:0000313" key="7">
    <source>
        <dbReference type="Proteomes" id="UP001519309"/>
    </source>
</evidence>
<dbReference type="CDD" id="cd16917">
    <property type="entry name" value="HATPase_UhpB-NarQ-NarX-like"/>
    <property type="match status" value="1"/>
</dbReference>
<dbReference type="Gene3D" id="3.30.565.10">
    <property type="entry name" value="Histidine kinase-like ATPase, C-terminal domain"/>
    <property type="match status" value="1"/>
</dbReference>
<dbReference type="Pfam" id="PF02518">
    <property type="entry name" value="HATPase_c"/>
    <property type="match status" value="1"/>
</dbReference>
<dbReference type="Proteomes" id="UP001519309">
    <property type="component" value="Unassembled WGS sequence"/>
</dbReference>
<organism evidence="6 7">
    <name type="scientific">Streptomyces griseochromogenes</name>
    <dbReference type="NCBI Taxonomy" id="68214"/>
    <lineage>
        <taxon>Bacteria</taxon>
        <taxon>Bacillati</taxon>
        <taxon>Actinomycetota</taxon>
        <taxon>Actinomycetes</taxon>
        <taxon>Kitasatosporales</taxon>
        <taxon>Streptomycetaceae</taxon>
        <taxon>Streptomyces</taxon>
    </lineage>
</organism>
<dbReference type="PANTHER" id="PTHR24421:SF61">
    <property type="entry name" value="OXYGEN SENSOR HISTIDINE KINASE NREB"/>
    <property type="match status" value="1"/>
</dbReference>
<dbReference type="InterPro" id="IPR050482">
    <property type="entry name" value="Sensor_HK_TwoCompSys"/>
</dbReference>
<dbReference type="SUPFAM" id="SSF55874">
    <property type="entry name" value="ATPase domain of HSP90 chaperone/DNA topoisomerase II/histidine kinase"/>
    <property type="match status" value="1"/>
</dbReference>
<reference evidence="6 7" key="1">
    <citation type="submission" date="2021-03" db="EMBL/GenBank/DDBJ databases">
        <title>Genomic Encyclopedia of Type Strains, Phase IV (KMG-IV): sequencing the most valuable type-strain genomes for metagenomic binning, comparative biology and taxonomic classification.</title>
        <authorList>
            <person name="Goeker M."/>
        </authorList>
    </citation>
    <scope>NUCLEOTIDE SEQUENCE [LARGE SCALE GENOMIC DNA]</scope>
    <source>
        <strain evidence="6 7">DSM 40499</strain>
    </source>
</reference>
<feature type="transmembrane region" description="Helical" evidence="4">
    <location>
        <begin position="58"/>
        <end position="78"/>
    </location>
</feature>
<dbReference type="PANTHER" id="PTHR24421">
    <property type="entry name" value="NITRATE/NITRITE SENSOR PROTEIN NARX-RELATED"/>
    <property type="match status" value="1"/>
</dbReference>
<keyword evidence="4" id="KW-1133">Transmembrane helix</keyword>
<keyword evidence="1" id="KW-0808">Transferase</keyword>
<name>A0ABS4LLW7_9ACTN</name>
<gene>
    <name evidence="6" type="ORF">J2Z21_001120</name>
</gene>
<proteinExistence type="predicted"/>
<keyword evidence="7" id="KW-1185">Reference proteome</keyword>
<accession>A0ABS4LLW7</accession>
<evidence type="ECO:0000256" key="1">
    <source>
        <dbReference type="ARBA" id="ARBA00022679"/>
    </source>
</evidence>
<evidence type="ECO:0000256" key="4">
    <source>
        <dbReference type="SAM" id="Phobius"/>
    </source>
</evidence>
<protein>
    <submittedName>
        <fullName evidence="6">Signal transduction histidine kinase</fullName>
    </submittedName>
</protein>
<dbReference type="InterPro" id="IPR036890">
    <property type="entry name" value="HATPase_C_sf"/>
</dbReference>
<dbReference type="InterPro" id="IPR003594">
    <property type="entry name" value="HATPase_dom"/>
</dbReference>